<proteinExistence type="predicted"/>
<sequence length="117" mass="13856">MKMRHPTTKATNTQPQLNGQPNKRIKLDDDVISMDIQCKRCDYDLTNQSPKSILLEWARSKGIKEPVYTTSCRESDRRFCSIVKVDGRKYTNTFWERNKRLAEPRLCHCLFEVAWFK</sequence>
<dbReference type="Pfam" id="PF00035">
    <property type="entry name" value="dsrm"/>
    <property type="match status" value="1"/>
</dbReference>
<dbReference type="EMBL" id="EAAA01001720">
    <property type="status" value="NOT_ANNOTATED_CDS"/>
    <property type="molecule type" value="Genomic_DNA"/>
</dbReference>
<dbReference type="InParanoid" id="H2XPN1"/>
<dbReference type="InterPro" id="IPR014720">
    <property type="entry name" value="dsRBD_dom"/>
</dbReference>
<evidence type="ECO:0000313" key="3">
    <source>
        <dbReference type="Ensembl" id="ENSCINP00000031615.1"/>
    </source>
</evidence>
<dbReference type="InterPro" id="IPR044463">
    <property type="entry name" value="DUS2_DSRM"/>
</dbReference>
<dbReference type="Proteomes" id="UP000008144">
    <property type="component" value="Chromosome 3"/>
</dbReference>
<organism evidence="3 4">
    <name type="scientific">Ciona intestinalis</name>
    <name type="common">Transparent sea squirt</name>
    <name type="synonym">Ascidia intestinalis</name>
    <dbReference type="NCBI Taxonomy" id="7719"/>
    <lineage>
        <taxon>Eukaryota</taxon>
        <taxon>Metazoa</taxon>
        <taxon>Chordata</taxon>
        <taxon>Tunicata</taxon>
        <taxon>Ascidiacea</taxon>
        <taxon>Phlebobranchia</taxon>
        <taxon>Cionidae</taxon>
        <taxon>Ciona</taxon>
    </lineage>
</organism>
<accession>H2XPN1</accession>
<evidence type="ECO:0000259" key="2">
    <source>
        <dbReference type="Pfam" id="PF00035"/>
    </source>
</evidence>
<dbReference type="STRING" id="7719.ENSCINP00000031615"/>
<name>H2XPN1_CIOIN</name>
<protein>
    <recommendedName>
        <fullName evidence="2">DRBM domain-containing protein</fullName>
    </recommendedName>
</protein>
<evidence type="ECO:0000313" key="4">
    <source>
        <dbReference type="Proteomes" id="UP000008144"/>
    </source>
</evidence>
<dbReference type="SUPFAM" id="SSF54768">
    <property type="entry name" value="dsRNA-binding domain-like"/>
    <property type="match status" value="1"/>
</dbReference>
<feature type="domain" description="DRBM" evidence="2">
    <location>
        <begin position="50"/>
        <end position="103"/>
    </location>
</feature>
<dbReference type="AlphaFoldDB" id="H2XPN1"/>
<reference evidence="3" key="3">
    <citation type="submission" date="2025-08" db="UniProtKB">
        <authorList>
            <consortium name="Ensembl"/>
        </authorList>
    </citation>
    <scope>IDENTIFICATION</scope>
</reference>
<dbReference type="GO" id="GO:0000049">
    <property type="term" value="F:tRNA binding"/>
    <property type="evidence" value="ECO:0007669"/>
    <property type="project" value="InterPro"/>
</dbReference>
<keyword evidence="4" id="KW-1185">Reference proteome</keyword>
<dbReference type="Ensembl" id="ENSCINT00000032157.1">
    <property type="protein sequence ID" value="ENSCINP00000031615.1"/>
    <property type="gene ID" value="ENSCING00000021599.1"/>
</dbReference>
<dbReference type="HOGENOM" id="CLU_2084004_0_0_1"/>
<feature type="compositionally biased region" description="Polar residues" evidence="1">
    <location>
        <begin position="8"/>
        <end position="21"/>
    </location>
</feature>
<reference evidence="4" key="1">
    <citation type="journal article" date="2002" name="Science">
        <title>The draft genome of Ciona intestinalis: insights into chordate and vertebrate origins.</title>
        <authorList>
            <person name="Dehal P."/>
            <person name="Satou Y."/>
            <person name="Campbell R.K."/>
            <person name="Chapman J."/>
            <person name="Degnan B."/>
            <person name="De Tomaso A."/>
            <person name="Davidson B."/>
            <person name="Di Gregorio A."/>
            <person name="Gelpke M."/>
            <person name="Goodstein D.M."/>
            <person name="Harafuji N."/>
            <person name="Hastings K.E."/>
            <person name="Ho I."/>
            <person name="Hotta K."/>
            <person name="Huang W."/>
            <person name="Kawashima T."/>
            <person name="Lemaire P."/>
            <person name="Martinez D."/>
            <person name="Meinertzhagen I.A."/>
            <person name="Necula S."/>
            <person name="Nonaka M."/>
            <person name="Putnam N."/>
            <person name="Rash S."/>
            <person name="Saiga H."/>
            <person name="Satake M."/>
            <person name="Terry A."/>
            <person name="Yamada L."/>
            <person name="Wang H.G."/>
            <person name="Awazu S."/>
            <person name="Azumi K."/>
            <person name="Boore J."/>
            <person name="Branno M."/>
            <person name="Chin-Bow S."/>
            <person name="DeSantis R."/>
            <person name="Doyle S."/>
            <person name="Francino P."/>
            <person name="Keys D.N."/>
            <person name="Haga S."/>
            <person name="Hayashi H."/>
            <person name="Hino K."/>
            <person name="Imai K.S."/>
            <person name="Inaba K."/>
            <person name="Kano S."/>
            <person name="Kobayashi K."/>
            <person name="Kobayashi M."/>
            <person name="Lee B.I."/>
            <person name="Makabe K.W."/>
            <person name="Manohar C."/>
            <person name="Matassi G."/>
            <person name="Medina M."/>
            <person name="Mochizuki Y."/>
            <person name="Mount S."/>
            <person name="Morishita T."/>
            <person name="Miura S."/>
            <person name="Nakayama A."/>
            <person name="Nishizaka S."/>
            <person name="Nomoto H."/>
            <person name="Ohta F."/>
            <person name="Oishi K."/>
            <person name="Rigoutsos I."/>
            <person name="Sano M."/>
            <person name="Sasaki A."/>
            <person name="Sasakura Y."/>
            <person name="Shoguchi E."/>
            <person name="Shin-i T."/>
            <person name="Spagnuolo A."/>
            <person name="Stainier D."/>
            <person name="Suzuki M.M."/>
            <person name="Tassy O."/>
            <person name="Takatori N."/>
            <person name="Tokuoka M."/>
            <person name="Yagi K."/>
            <person name="Yoshizaki F."/>
            <person name="Wada S."/>
            <person name="Zhang C."/>
            <person name="Hyatt P.D."/>
            <person name="Larimer F."/>
            <person name="Detter C."/>
            <person name="Doggett N."/>
            <person name="Glavina T."/>
            <person name="Hawkins T."/>
            <person name="Richardson P."/>
            <person name="Lucas S."/>
            <person name="Kohara Y."/>
            <person name="Levine M."/>
            <person name="Satoh N."/>
            <person name="Rokhsar D.S."/>
        </authorList>
    </citation>
    <scope>NUCLEOTIDE SEQUENCE [LARGE SCALE GENOMIC DNA]</scope>
</reference>
<dbReference type="Gene3D" id="3.30.160.20">
    <property type="match status" value="1"/>
</dbReference>
<dbReference type="CDD" id="cd19871">
    <property type="entry name" value="DSRM_DUS2L"/>
    <property type="match status" value="1"/>
</dbReference>
<reference evidence="3" key="4">
    <citation type="submission" date="2025-09" db="UniProtKB">
        <authorList>
            <consortium name="Ensembl"/>
        </authorList>
    </citation>
    <scope>IDENTIFICATION</scope>
</reference>
<reference evidence="3" key="2">
    <citation type="journal article" date="2008" name="Genome Biol.">
        <title>Improved genome assembly and evidence-based global gene model set for the chordate Ciona intestinalis: new insight into intron and operon populations.</title>
        <authorList>
            <person name="Satou Y."/>
            <person name="Mineta K."/>
            <person name="Ogasawara M."/>
            <person name="Sasakura Y."/>
            <person name="Shoguchi E."/>
            <person name="Ueno K."/>
            <person name="Yamada L."/>
            <person name="Matsumoto J."/>
            <person name="Wasserscheid J."/>
            <person name="Dewar K."/>
            <person name="Wiley G.B."/>
            <person name="Macmil S.L."/>
            <person name="Roe B.A."/>
            <person name="Zeller R.W."/>
            <person name="Hastings K.E."/>
            <person name="Lemaire P."/>
            <person name="Lindquist E."/>
            <person name="Endo T."/>
            <person name="Hotta K."/>
            <person name="Inaba K."/>
        </authorList>
    </citation>
    <scope>NUCLEOTIDE SEQUENCE [LARGE SCALE GENOMIC DNA]</scope>
    <source>
        <strain evidence="3">wild type</strain>
    </source>
</reference>
<dbReference type="GeneTree" id="ENSGT00550000075134"/>
<feature type="region of interest" description="Disordered" evidence="1">
    <location>
        <begin position="1"/>
        <end position="24"/>
    </location>
</feature>
<evidence type="ECO:0000256" key="1">
    <source>
        <dbReference type="SAM" id="MobiDB-lite"/>
    </source>
</evidence>